<proteinExistence type="predicted"/>
<dbReference type="Proteomes" id="UP000516446">
    <property type="component" value="Chromosome"/>
</dbReference>
<name>A0A7H1MJZ5_9LACO</name>
<dbReference type="GO" id="GO:0016740">
    <property type="term" value="F:transferase activity"/>
    <property type="evidence" value="ECO:0007669"/>
    <property type="project" value="UniProtKB-KW"/>
</dbReference>
<feature type="domain" description="Glucosyltransferase 3-like C-terminal" evidence="3">
    <location>
        <begin position="189"/>
        <end position="335"/>
    </location>
</feature>
<keyword evidence="5" id="KW-1185">Reference proteome</keyword>
<dbReference type="PIRSF" id="PIRSF007023">
    <property type="entry name" value="UDP-Galf_transf"/>
    <property type="match status" value="1"/>
</dbReference>
<protein>
    <submittedName>
        <fullName evidence="4">Beta-1,6-galactofuranosyltransferase</fullName>
    </submittedName>
</protein>
<feature type="domain" description="Glucosyltransferase 3-like N-terminal" evidence="2">
    <location>
        <begin position="2"/>
        <end position="159"/>
    </location>
</feature>
<evidence type="ECO:0000256" key="1">
    <source>
        <dbReference type="ARBA" id="ARBA00022679"/>
    </source>
</evidence>
<dbReference type="Pfam" id="PF26337">
    <property type="entry name" value="Gtf3_C"/>
    <property type="match status" value="1"/>
</dbReference>
<keyword evidence="1 4" id="KW-0808">Transferase</keyword>
<accession>A0A7H1MJZ5</accession>
<evidence type="ECO:0000259" key="2">
    <source>
        <dbReference type="Pfam" id="PF26334"/>
    </source>
</evidence>
<gene>
    <name evidence="4" type="ORF">FY536_00185</name>
</gene>
<dbReference type="AlphaFoldDB" id="A0A7H1MJZ5"/>
<dbReference type="InterPro" id="IPR058591">
    <property type="entry name" value="Gtf3_N"/>
</dbReference>
<sequence length="354" mass="40999">MTNWITRFNVSNHSQKHDAIQIVSKNVSHSAQELGFQEINFGNYYQLDDRNRRKNIIDTVLGPVQPGDLIVIQFPLWTYLNFQSEFIDQAKSIDRVRVVALVHDIPTWMFDDGTAQYDRENDFWLKQLRKFDLLLVANEKGAKRLREDGVMVPMIAMHIWDYYYDGPLKDKKFKKQLFYVGGRDVNGIDYHASTPLMIYNRHVEEKVLWNPSVDWLGRLPSDDIVASVDGGFGLVVSDNIKEKSNMNFVDYTQYNNPTKLSLYLAAGLPVIISSKTAHAKWIEERGIGLVVDNLNEIDNVLSSVTDVDYQLMLKKIEPWQKAVSEGFFIKRTLIAMLRYMELGFEDILIDNNNY</sequence>
<dbReference type="OMA" id="YGMAGDS"/>
<evidence type="ECO:0000313" key="4">
    <source>
        <dbReference type="EMBL" id="QNT63781.1"/>
    </source>
</evidence>
<evidence type="ECO:0000313" key="5">
    <source>
        <dbReference type="Proteomes" id="UP000516446"/>
    </source>
</evidence>
<reference evidence="4 5" key="1">
    <citation type="submission" date="2019-08" db="EMBL/GenBank/DDBJ databases">
        <authorList>
            <person name="Chang H.C."/>
            <person name="Mun S.Y."/>
        </authorList>
    </citation>
    <scope>NUCLEOTIDE SEQUENCE [LARGE SCALE GENOMIC DNA]</scope>
    <source>
        <strain evidence="4 5">SK</strain>
    </source>
</reference>
<dbReference type="RefSeq" id="WP_006845420.1">
    <property type="nucleotide sequence ID" value="NZ_CP026847.1"/>
</dbReference>
<dbReference type="Pfam" id="PF26334">
    <property type="entry name" value="Gtf3_N"/>
    <property type="match status" value="1"/>
</dbReference>
<evidence type="ECO:0000259" key="3">
    <source>
        <dbReference type="Pfam" id="PF26337"/>
    </source>
</evidence>
<dbReference type="EMBL" id="CP043431">
    <property type="protein sequence ID" value="QNT63781.1"/>
    <property type="molecule type" value="Genomic_DNA"/>
</dbReference>
<dbReference type="InterPro" id="IPR058592">
    <property type="entry name" value="Gtf3_C"/>
</dbReference>
<dbReference type="Gene3D" id="3.40.50.2000">
    <property type="entry name" value="Glycogen Phosphorylase B"/>
    <property type="match status" value="2"/>
</dbReference>
<organism evidence="4 5">
    <name type="scientific">Weissella koreensis</name>
    <dbReference type="NCBI Taxonomy" id="165096"/>
    <lineage>
        <taxon>Bacteria</taxon>
        <taxon>Bacillati</taxon>
        <taxon>Bacillota</taxon>
        <taxon>Bacilli</taxon>
        <taxon>Lactobacillales</taxon>
        <taxon>Lactobacillaceae</taxon>
        <taxon>Weissella</taxon>
    </lineage>
</organism>